<evidence type="ECO:0000313" key="13">
    <source>
        <dbReference type="EMBL" id="KAF6153437.1"/>
    </source>
</evidence>
<comment type="subcellular location">
    <subcellularLocation>
        <location evidence="1">Endoplasmic reticulum membrane</location>
    </subcellularLocation>
</comment>
<keyword evidence="3" id="KW-0812">Transmembrane</keyword>
<feature type="region of interest" description="Disordered" evidence="11">
    <location>
        <begin position="623"/>
        <end position="652"/>
    </location>
</feature>
<evidence type="ECO:0000256" key="6">
    <source>
        <dbReference type="ARBA" id="ARBA00022989"/>
    </source>
</evidence>
<evidence type="ECO:0000313" key="14">
    <source>
        <dbReference type="Proteomes" id="UP000541444"/>
    </source>
</evidence>
<dbReference type="Pfam" id="PF12854">
    <property type="entry name" value="PPR_1"/>
    <property type="match status" value="1"/>
</dbReference>
<dbReference type="PROSITE" id="PS51375">
    <property type="entry name" value="PPR"/>
    <property type="match status" value="8"/>
</dbReference>
<feature type="compositionally biased region" description="Basic and acidic residues" evidence="11">
    <location>
        <begin position="1017"/>
        <end position="1032"/>
    </location>
</feature>
<dbReference type="PROSITE" id="PS51847">
    <property type="entry name" value="SMP"/>
    <property type="match status" value="1"/>
</dbReference>
<feature type="repeat" description="PPR" evidence="10">
    <location>
        <begin position="184"/>
        <end position="218"/>
    </location>
</feature>
<evidence type="ECO:0000256" key="2">
    <source>
        <dbReference type="ARBA" id="ARBA00022448"/>
    </source>
</evidence>
<dbReference type="OrthoDB" id="26740at2759"/>
<organism evidence="13 14">
    <name type="scientific">Kingdonia uniflora</name>
    <dbReference type="NCBI Taxonomy" id="39325"/>
    <lineage>
        <taxon>Eukaryota</taxon>
        <taxon>Viridiplantae</taxon>
        <taxon>Streptophyta</taxon>
        <taxon>Embryophyta</taxon>
        <taxon>Tracheophyta</taxon>
        <taxon>Spermatophyta</taxon>
        <taxon>Magnoliopsida</taxon>
        <taxon>Ranunculales</taxon>
        <taxon>Circaeasteraceae</taxon>
        <taxon>Kingdonia</taxon>
    </lineage>
</organism>
<evidence type="ECO:0000256" key="1">
    <source>
        <dbReference type="ARBA" id="ARBA00004586"/>
    </source>
</evidence>
<feature type="repeat" description="PPR" evidence="10">
    <location>
        <begin position="254"/>
        <end position="288"/>
    </location>
</feature>
<evidence type="ECO:0000256" key="4">
    <source>
        <dbReference type="ARBA" id="ARBA00022737"/>
    </source>
</evidence>
<evidence type="ECO:0000256" key="3">
    <source>
        <dbReference type="ARBA" id="ARBA00022692"/>
    </source>
</evidence>
<keyword evidence="8" id="KW-0446">Lipid-binding</keyword>
<evidence type="ECO:0000256" key="10">
    <source>
        <dbReference type="PROSITE-ProRule" id="PRU00708"/>
    </source>
</evidence>
<keyword evidence="9" id="KW-0472">Membrane</keyword>
<feature type="repeat" description="PPR" evidence="10">
    <location>
        <begin position="114"/>
        <end position="148"/>
    </location>
</feature>
<feature type="repeat" description="PPR" evidence="10">
    <location>
        <begin position="44"/>
        <end position="78"/>
    </location>
</feature>
<keyword evidence="7" id="KW-0445">Lipid transport</keyword>
<reference evidence="13 14" key="1">
    <citation type="journal article" date="2020" name="IScience">
        <title>Genome Sequencing of the Endangered Kingdonia uniflora (Circaeasteraceae, Ranunculales) Reveals Potential Mechanisms of Evolutionary Specialization.</title>
        <authorList>
            <person name="Sun Y."/>
            <person name="Deng T."/>
            <person name="Zhang A."/>
            <person name="Moore M.J."/>
            <person name="Landis J.B."/>
            <person name="Lin N."/>
            <person name="Zhang H."/>
            <person name="Zhang X."/>
            <person name="Huang J."/>
            <person name="Zhang X."/>
            <person name="Sun H."/>
            <person name="Wang H."/>
        </authorList>
    </citation>
    <scope>NUCLEOTIDE SEQUENCE [LARGE SCALE GENOMIC DNA]</scope>
    <source>
        <strain evidence="13">TB1705</strain>
        <tissue evidence="13">Leaf</tissue>
    </source>
</reference>
<gene>
    <name evidence="13" type="ORF">GIB67_003627</name>
</gene>
<dbReference type="EMBL" id="JACGCM010001564">
    <property type="protein sequence ID" value="KAF6153437.1"/>
    <property type="molecule type" value="Genomic_DNA"/>
</dbReference>
<dbReference type="InterPro" id="IPR002885">
    <property type="entry name" value="PPR_rpt"/>
</dbReference>
<feature type="repeat" description="PPR" evidence="10">
    <location>
        <begin position="149"/>
        <end position="183"/>
    </location>
</feature>
<feature type="region of interest" description="Disordered" evidence="11">
    <location>
        <begin position="1017"/>
        <end position="1045"/>
    </location>
</feature>
<dbReference type="SUPFAM" id="SSF50729">
    <property type="entry name" value="PH domain-like"/>
    <property type="match status" value="1"/>
</dbReference>
<proteinExistence type="predicted"/>
<feature type="repeat" description="PPR" evidence="10">
    <location>
        <begin position="9"/>
        <end position="43"/>
    </location>
</feature>
<comment type="caution">
    <text evidence="13">The sequence shown here is derived from an EMBL/GenBank/DDBJ whole genome shotgun (WGS) entry which is preliminary data.</text>
</comment>
<dbReference type="Pfam" id="PF23065">
    <property type="entry name" value="PH_SMPa"/>
    <property type="match status" value="1"/>
</dbReference>
<feature type="repeat" description="PPR" evidence="10">
    <location>
        <begin position="79"/>
        <end position="113"/>
    </location>
</feature>
<dbReference type="GO" id="GO:0008289">
    <property type="term" value="F:lipid binding"/>
    <property type="evidence" value="ECO:0007669"/>
    <property type="project" value="UniProtKB-KW"/>
</dbReference>
<feature type="compositionally biased region" description="Low complexity" evidence="11">
    <location>
        <begin position="641"/>
        <end position="652"/>
    </location>
</feature>
<feature type="domain" description="SMP-LTD" evidence="12">
    <location>
        <begin position="666"/>
        <end position="989"/>
    </location>
</feature>
<keyword evidence="14" id="KW-1185">Reference proteome</keyword>
<keyword evidence="6" id="KW-1133">Transmembrane helix</keyword>
<dbReference type="Pfam" id="PF01535">
    <property type="entry name" value="PPR"/>
    <property type="match status" value="1"/>
</dbReference>
<dbReference type="PANTHER" id="PTHR13466:SF0">
    <property type="entry name" value="SMP-LTD DOMAIN-CONTAINING PROTEIN"/>
    <property type="match status" value="1"/>
</dbReference>
<sequence>MIGRGISPDVCTFSILMDVMCKEGIVKKAHELFYLMIERGVEPNTITYSALMDGYFLHSQMDEATKVLHSMVVRGCEPDVISYTILINGYCMAKKLDDAMQIFEDMRSKGLTPNVITYTSLIDGLCKVGRVVAAQEFFMKMQARGPSPNVYTYNVLLDGLFTNGCYAEAMRQFEELENGGLEADIVTYNIVINHMCKSNNVDEAKKLFDSLPSMESQPDTRTFNIMINGLITRGMLKESEDLFTEMVEKGPTPDDITYNTMVRGSLLHNDIDKAMQLLNEMIYRGFSLNATSISIVEDLLAAHGPKSKFIDLVDKVLPKHQSKGSEFCMDLQLAWASEVVYLFAMTLITDDQLARASEGVSLLLLCCKIWNACQLVDVMIYDYLDMDLIIVFQIRKSFTRHKGVVWVLEPEKIPNKVIKEDKDIWEVFPVKKHAKIKEHSLIFADPDGSHTTISLIGCTILSVSATNLPSRKWAKRYPIKIENRDTVVYKGSRTCYIYLETSWEKESWCKAIRLASSVDKEMVNWYARLTKEFQDYLTSLNEGYPSFIKPSLGFSNEALDKSSKVVDGSSKVRLFLKKLAKKASKNGLENRGNGNLSSIHEKRKSGEKLHPFQEILSLRKSTEKTTAVPKDEDKVLQLPQSGSSRLGSRSFSTVSDADSEEKFGIDEGTLCWNLLVSRFFFDAKRNSAMKSSVHSQIQRTLANMRTPSYIGGITCTGLDLGSLPPYIHSMRVIPIDMNVVWAMELDIEYSGGAVLDFETRLEVREPEFQKGIVNTSLESSSVGEATSEILEGFEYLGDQLKLSGEVVSEAEKRDEGDHKFVLEGKNEDNNLSIESLNGPKVGLVMVLLKSKAESFSPMDILEEEDDDEEVNSLSCGTDNVKSTTAKSTSVPRWKAIINSMANQVSQVPLSLKIRVTSIRGTIRLHIKPPPSDRLWFAFTSMPEIDFNLESSVGDHKITNTHIALLLGSRFKTAIRDTIVFPNFDSVYIPWMVAEKDDWVPRKIAPFIWVRQEAGSNLEDKRDKPDNVEHDLSEDLTSSSMSEPQELMAPLLCNDESRESHNSECQPFAVREKQIPVLEDLYPKKVGRRARMMDLGKKMGEKLEEKRRNIEEKSRNIVEKMRGP</sequence>
<dbReference type="InterPro" id="IPR031468">
    <property type="entry name" value="SMP_LBD"/>
</dbReference>
<accession>A0A7J7MF11</accession>
<evidence type="ECO:0000256" key="11">
    <source>
        <dbReference type="SAM" id="MobiDB-lite"/>
    </source>
</evidence>
<dbReference type="Proteomes" id="UP000541444">
    <property type="component" value="Unassembled WGS sequence"/>
</dbReference>
<dbReference type="CDD" id="cd21675">
    <property type="entry name" value="SMP_TEX2"/>
    <property type="match status" value="1"/>
</dbReference>
<evidence type="ECO:0000256" key="7">
    <source>
        <dbReference type="ARBA" id="ARBA00023055"/>
    </source>
</evidence>
<keyword evidence="2" id="KW-0813">Transport</keyword>
<dbReference type="Gene3D" id="1.25.40.10">
    <property type="entry name" value="Tetratricopeptide repeat domain"/>
    <property type="match status" value="3"/>
</dbReference>
<feature type="repeat" description="PPR" evidence="10">
    <location>
        <begin position="219"/>
        <end position="253"/>
    </location>
</feature>
<keyword evidence="5" id="KW-0256">Endoplasmic reticulum</keyword>
<dbReference type="InterPro" id="IPR011990">
    <property type="entry name" value="TPR-like_helical_dom_sf"/>
</dbReference>
<dbReference type="PANTHER" id="PTHR13466">
    <property type="entry name" value="TEX2 PROTEIN-RELATED"/>
    <property type="match status" value="1"/>
</dbReference>
<evidence type="ECO:0000256" key="8">
    <source>
        <dbReference type="ARBA" id="ARBA00023121"/>
    </source>
</evidence>
<dbReference type="InterPro" id="IPR057080">
    <property type="entry name" value="PH_SMPa"/>
</dbReference>
<protein>
    <recommendedName>
        <fullName evidence="12">SMP-LTD domain-containing protein</fullName>
    </recommendedName>
</protein>
<dbReference type="GO" id="GO:0005789">
    <property type="term" value="C:endoplasmic reticulum membrane"/>
    <property type="evidence" value="ECO:0007669"/>
    <property type="project" value="UniProtKB-SubCell"/>
</dbReference>
<feature type="region of interest" description="Disordered" evidence="11">
    <location>
        <begin position="586"/>
        <end position="607"/>
    </location>
</feature>
<dbReference type="GO" id="GO:0006869">
    <property type="term" value="P:lipid transport"/>
    <property type="evidence" value="ECO:0007669"/>
    <property type="project" value="UniProtKB-KW"/>
</dbReference>
<dbReference type="NCBIfam" id="TIGR00756">
    <property type="entry name" value="PPR"/>
    <property type="match status" value="7"/>
</dbReference>
<feature type="region of interest" description="Disordered" evidence="11">
    <location>
        <begin position="863"/>
        <end position="884"/>
    </location>
</feature>
<dbReference type="AlphaFoldDB" id="A0A7J7MF11"/>
<dbReference type="Pfam" id="PF13041">
    <property type="entry name" value="PPR_2"/>
    <property type="match status" value="3"/>
</dbReference>
<evidence type="ECO:0000259" key="12">
    <source>
        <dbReference type="PROSITE" id="PS51847"/>
    </source>
</evidence>
<keyword evidence="4" id="KW-0677">Repeat</keyword>
<name>A0A7J7MF11_9MAGN</name>
<feature type="compositionally biased region" description="Polar residues" evidence="11">
    <location>
        <begin position="871"/>
        <end position="884"/>
    </location>
</feature>
<feature type="region of interest" description="Disordered" evidence="11">
    <location>
        <begin position="1096"/>
        <end position="1123"/>
    </location>
</feature>
<evidence type="ECO:0000256" key="9">
    <source>
        <dbReference type="ARBA" id="ARBA00023136"/>
    </source>
</evidence>
<evidence type="ECO:0000256" key="5">
    <source>
        <dbReference type="ARBA" id="ARBA00022824"/>
    </source>
</evidence>